<feature type="signal peptide" evidence="2">
    <location>
        <begin position="1"/>
        <end position="18"/>
    </location>
</feature>
<keyword evidence="4" id="KW-1185">Reference proteome</keyword>
<evidence type="ECO:0000256" key="2">
    <source>
        <dbReference type="SAM" id="SignalP"/>
    </source>
</evidence>
<gene>
    <name evidence="3" type="ORF">LR394_01035</name>
</gene>
<name>A0A9X1N934_9ACTN</name>
<dbReference type="AlphaFoldDB" id="A0A9X1N934"/>
<dbReference type="EMBL" id="JAJOMB010000001">
    <property type="protein sequence ID" value="MCD5309466.1"/>
    <property type="molecule type" value="Genomic_DNA"/>
</dbReference>
<evidence type="ECO:0008006" key="5">
    <source>
        <dbReference type="Google" id="ProtNLM"/>
    </source>
</evidence>
<sequence>MNRTRWAAVLLATTTALAGCTGSGSTDSADSADSAEASSTTAASSPTPTVDPSWPEALQQAGFKLPAAGSLAADAEWTEELSKKAIEELTEDEPRLKAPAVEDIVVLAAGDVGELRYAEVYYPVERGNPNTWGRIWLLGPNGASGSDMEAWTSREAGGMPDTSPDAAFISYDNGSPGGVVVVVAPSVQSVSVASKTQTELVSDGSAGWAAEVDDRELRMKAYLVDGARQTDNWSGSWPAEDGTE</sequence>
<comment type="caution">
    <text evidence="3">The sequence shown here is derived from an EMBL/GenBank/DDBJ whole genome shotgun (WGS) entry which is preliminary data.</text>
</comment>
<feature type="region of interest" description="Disordered" evidence="1">
    <location>
        <begin position="20"/>
        <end position="52"/>
    </location>
</feature>
<feature type="chain" id="PRO_5040863728" description="Lipoprotein" evidence="2">
    <location>
        <begin position="19"/>
        <end position="244"/>
    </location>
</feature>
<dbReference type="Proteomes" id="UP001138997">
    <property type="component" value="Unassembled WGS sequence"/>
</dbReference>
<organism evidence="3 4">
    <name type="scientific">Kineosporia babensis</name>
    <dbReference type="NCBI Taxonomy" id="499548"/>
    <lineage>
        <taxon>Bacteria</taxon>
        <taxon>Bacillati</taxon>
        <taxon>Actinomycetota</taxon>
        <taxon>Actinomycetes</taxon>
        <taxon>Kineosporiales</taxon>
        <taxon>Kineosporiaceae</taxon>
        <taxon>Kineosporia</taxon>
    </lineage>
</organism>
<dbReference type="PROSITE" id="PS51257">
    <property type="entry name" value="PROKAR_LIPOPROTEIN"/>
    <property type="match status" value="1"/>
</dbReference>
<evidence type="ECO:0000313" key="4">
    <source>
        <dbReference type="Proteomes" id="UP001138997"/>
    </source>
</evidence>
<reference evidence="3" key="1">
    <citation type="submission" date="2021-11" db="EMBL/GenBank/DDBJ databases">
        <title>Streptomyces corallinus and Kineosporia corallina sp. nov., two new coral-derived marine actinobacteria.</title>
        <authorList>
            <person name="Buangrab K."/>
            <person name="Sutthacheep M."/>
            <person name="Yeemin T."/>
            <person name="Harunari E."/>
            <person name="Igarashi Y."/>
            <person name="Sripreechasak P."/>
            <person name="Kanchanasin P."/>
            <person name="Tanasupawat S."/>
            <person name="Phongsopitanun W."/>
        </authorList>
    </citation>
    <scope>NUCLEOTIDE SEQUENCE</scope>
    <source>
        <strain evidence="3">JCM 31032</strain>
    </source>
</reference>
<accession>A0A9X1N934</accession>
<dbReference type="RefSeq" id="WP_231438391.1">
    <property type="nucleotide sequence ID" value="NZ_JAJOMB010000001.1"/>
</dbReference>
<evidence type="ECO:0000313" key="3">
    <source>
        <dbReference type="EMBL" id="MCD5309466.1"/>
    </source>
</evidence>
<keyword evidence="2" id="KW-0732">Signal</keyword>
<protein>
    <recommendedName>
        <fullName evidence="5">Lipoprotein</fullName>
    </recommendedName>
</protein>
<evidence type="ECO:0000256" key="1">
    <source>
        <dbReference type="SAM" id="MobiDB-lite"/>
    </source>
</evidence>
<proteinExistence type="predicted"/>